<evidence type="ECO:0000259" key="2">
    <source>
        <dbReference type="SMART" id="SM00858"/>
    </source>
</evidence>
<evidence type="ECO:0000313" key="4">
    <source>
        <dbReference type="Proteomes" id="UP000812277"/>
    </source>
</evidence>
<dbReference type="SMART" id="SM00858">
    <property type="entry name" value="SAF"/>
    <property type="match status" value="1"/>
</dbReference>
<reference evidence="3 4" key="1">
    <citation type="submission" date="2021-07" db="EMBL/GenBank/DDBJ databases">
        <title>Paenibacillus radiodurans sp. nov., isolated from the southeastern edge of Tengger Desert.</title>
        <authorList>
            <person name="Zhang G."/>
        </authorList>
    </citation>
    <scope>NUCLEOTIDE SEQUENCE [LARGE SCALE GENOMIC DNA]</scope>
    <source>
        <strain evidence="3 4">DT7-4</strain>
    </source>
</reference>
<protein>
    <submittedName>
        <fullName evidence="3">SAF domain-containing protein</fullName>
    </submittedName>
</protein>
<organism evidence="3 4">
    <name type="scientific">Paenibacillus oenotherae</name>
    <dbReference type="NCBI Taxonomy" id="1435645"/>
    <lineage>
        <taxon>Bacteria</taxon>
        <taxon>Bacillati</taxon>
        <taxon>Bacillota</taxon>
        <taxon>Bacilli</taxon>
        <taxon>Bacillales</taxon>
        <taxon>Paenibacillaceae</taxon>
        <taxon>Paenibacillus</taxon>
    </lineage>
</organism>
<feature type="transmembrane region" description="Helical" evidence="1">
    <location>
        <begin position="7"/>
        <end position="27"/>
    </location>
</feature>
<dbReference type="CDD" id="cd11614">
    <property type="entry name" value="SAF_CpaB_FlgA_like"/>
    <property type="match status" value="1"/>
</dbReference>
<feature type="domain" description="SAF" evidence="2">
    <location>
        <begin position="38"/>
        <end position="100"/>
    </location>
</feature>
<evidence type="ECO:0000256" key="1">
    <source>
        <dbReference type="SAM" id="Phobius"/>
    </source>
</evidence>
<dbReference type="Proteomes" id="UP000812277">
    <property type="component" value="Unassembled WGS sequence"/>
</dbReference>
<dbReference type="InterPro" id="IPR013974">
    <property type="entry name" value="SAF"/>
</dbReference>
<proteinExistence type="predicted"/>
<dbReference type="EMBL" id="JAHZIJ010000013">
    <property type="protein sequence ID" value="MBW7476425.1"/>
    <property type="molecule type" value="Genomic_DNA"/>
</dbReference>
<evidence type="ECO:0000313" key="3">
    <source>
        <dbReference type="EMBL" id="MBW7476425.1"/>
    </source>
</evidence>
<keyword evidence="1" id="KW-0812">Transmembrane</keyword>
<keyword evidence="1" id="KW-0472">Membrane</keyword>
<accession>A0ABS7D971</accession>
<comment type="caution">
    <text evidence="3">The sequence shown here is derived from an EMBL/GenBank/DDBJ whole genome shotgun (WGS) entry which is preliminary data.</text>
</comment>
<gene>
    <name evidence="3" type="ORF">K0T92_16960</name>
</gene>
<dbReference type="Gene3D" id="3.90.1210.10">
    <property type="entry name" value="Antifreeze-like/N-acetylneuraminic acid synthase C-terminal domain"/>
    <property type="match status" value="1"/>
</dbReference>
<keyword evidence="1" id="KW-1133">Transmembrane helix</keyword>
<sequence>MNRRRNLAISITAALISGLLVYGVYMLQVRQIQLQEEVSVIVPNRFVSAGERITADMLELKAIPRSAYDSGMLQDVTEVLGMEAVVPLGSGEPLLIWKVDKYRLHPSRTQSTFQIPRDYVLSVSNGIRAGDKVVLYMSGGEVESSRLFDEPVTVASVKTSANIEIDDTEHSNLMSLASGDREKMYASRRDANGMIDYINLNLSEEQWLRLDALCKDGGGKLVIAFSPQSLDVPTAAPEMEEKP</sequence>
<dbReference type="RefSeq" id="WP_219873665.1">
    <property type="nucleotide sequence ID" value="NZ_JAHZIJ010000013.1"/>
</dbReference>
<dbReference type="Pfam" id="PF08666">
    <property type="entry name" value="SAF"/>
    <property type="match status" value="1"/>
</dbReference>
<name>A0ABS7D971_9BACL</name>
<keyword evidence="4" id="KW-1185">Reference proteome</keyword>